<comment type="caution">
    <text evidence="5">The sequence shown here is derived from an EMBL/GenBank/DDBJ whole genome shotgun (WGS) entry which is preliminary data.</text>
</comment>
<proteinExistence type="predicted"/>
<evidence type="ECO:0000256" key="2">
    <source>
        <dbReference type="ARBA" id="ARBA00023125"/>
    </source>
</evidence>
<keyword evidence="2" id="KW-0238">DNA-binding</keyword>
<dbReference type="InterPro" id="IPR001387">
    <property type="entry name" value="Cro/C1-type_HTH"/>
</dbReference>
<dbReference type="SUPFAM" id="SSF47413">
    <property type="entry name" value="lambda repressor-like DNA-binding domains"/>
    <property type="match status" value="1"/>
</dbReference>
<evidence type="ECO:0000256" key="1">
    <source>
        <dbReference type="ARBA" id="ARBA00023015"/>
    </source>
</evidence>
<sequence>MSLNTYGKRLRAARKGARLTQKQLADKVGLKQATISELENDEYDGSAKTAAIADVLGVNALWLAEGKGDPEAIHRPRESYDSAISEASIAARALIDAVLKADKSGEPAQTFALMLRMLPDPDEPFDIESPIP</sequence>
<feature type="domain" description="HTH cro/C1-type" evidence="4">
    <location>
        <begin position="10"/>
        <end position="63"/>
    </location>
</feature>
<evidence type="ECO:0000313" key="5">
    <source>
        <dbReference type="EMBL" id="PRE55626.1"/>
    </source>
</evidence>
<keyword evidence="3" id="KW-0804">Transcription</keyword>
<dbReference type="InterPro" id="IPR010982">
    <property type="entry name" value="Lambda_DNA-bd_dom_sf"/>
</dbReference>
<dbReference type="Proteomes" id="UP000237811">
    <property type="component" value="Unassembled WGS sequence"/>
</dbReference>
<dbReference type="PANTHER" id="PTHR40661">
    <property type="match status" value="1"/>
</dbReference>
<dbReference type="RefSeq" id="WP_105775883.1">
    <property type="nucleotide sequence ID" value="NZ_CADFGT010000009.1"/>
</dbReference>
<reference evidence="5 6" key="1">
    <citation type="submission" date="2018-03" db="EMBL/GenBank/DDBJ databases">
        <authorList>
            <person name="Nguyen K."/>
            <person name="Fouts D."/>
            <person name="Sutton G."/>
        </authorList>
    </citation>
    <scope>NUCLEOTIDE SEQUENCE [LARGE SCALE GENOMIC DNA]</scope>
    <source>
        <strain evidence="5 6">AU14328</strain>
    </source>
</reference>
<keyword evidence="1" id="KW-0805">Transcription regulation</keyword>
<organism evidence="5 6">
    <name type="scientific">Burkholderia multivorans</name>
    <dbReference type="NCBI Taxonomy" id="87883"/>
    <lineage>
        <taxon>Bacteria</taxon>
        <taxon>Pseudomonadati</taxon>
        <taxon>Pseudomonadota</taxon>
        <taxon>Betaproteobacteria</taxon>
        <taxon>Burkholderiales</taxon>
        <taxon>Burkholderiaceae</taxon>
        <taxon>Burkholderia</taxon>
        <taxon>Burkholderia cepacia complex</taxon>
    </lineage>
</organism>
<dbReference type="SMART" id="SM00530">
    <property type="entry name" value="HTH_XRE"/>
    <property type="match status" value="1"/>
</dbReference>
<accession>A0AB37AYV6</accession>
<dbReference type="EMBL" id="PVFR01000007">
    <property type="protein sequence ID" value="PRE55626.1"/>
    <property type="molecule type" value="Genomic_DNA"/>
</dbReference>
<dbReference type="PANTHER" id="PTHR40661:SF3">
    <property type="entry name" value="FELS-1 PROPHAGE TRANSCRIPTIONAL REGULATOR"/>
    <property type="match status" value="1"/>
</dbReference>
<gene>
    <name evidence="5" type="ORF">C6P99_01880</name>
</gene>
<evidence type="ECO:0000313" key="6">
    <source>
        <dbReference type="Proteomes" id="UP000237811"/>
    </source>
</evidence>
<dbReference type="CDD" id="cd00093">
    <property type="entry name" value="HTH_XRE"/>
    <property type="match status" value="1"/>
</dbReference>
<name>A0AB37AYV6_9BURK</name>
<dbReference type="Pfam" id="PF12844">
    <property type="entry name" value="HTH_19"/>
    <property type="match status" value="1"/>
</dbReference>
<dbReference type="Gene3D" id="1.10.260.40">
    <property type="entry name" value="lambda repressor-like DNA-binding domains"/>
    <property type="match status" value="1"/>
</dbReference>
<evidence type="ECO:0000256" key="3">
    <source>
        <dbReference type="ARBA" id="ARBA00023163"/>
    </source>
</evidence>
<dbReference type="AlphaFoldDB" id="A0AB37AYV6"/>
<protein>
    <submittedName>
        <fullName evidence="5">XRE family transcriptional regulator</fullName>
    </submittedName>
</protein>
<dbReference type="PROSITE" id="PS50943">
    <property type="entry name" value="HTH_CROC1"/>
    <property type="match status" value="1"/>
</dbReference>
<evidence type="ECO:0000259" key="4">
    <source>
        <dbReference type="PROSITE" id="PS50943"/>
    </source>
</evidence>
<dbReference type="GO" id="GO:0003677">
    <property type="term" value="F:DNA binding"/>
    <property type="evidence" value="ECO:0007669"/>
    <property type="project" value="UniProtKB-KW"/>
</dbReference>